<keyword evidence="3" id="KW-0598">Phosphotransferase system</keyword>
<dbReference type="GO" id="GO:0005886">
    <property type="term" value="C:plasma membrane"/>
    <property type="evidence" value="ECO:0007669"/>
    <property type="project" value="TreeGrafter"/>
</dbReference>
<keyword evidence="4 5" id="KW-0812">Transmembrane</keyword>
<dbReference type="PANTHER" id="PTHR30505">
    <property type="entry name" value="FRUCTOSE-LIKE PERMEASE"/>
    <property type="match status" value="1"/>
</dbReference>
<reference evidence="5" key="1">
    <citation type="journal article" date="2010" name="Appl. Environ. Microbiol.">
        <title>Partial chromosome sequence of Spiroplasma citri reveals extensive viral invasion and important gene decay.</title>
        <authorList>
            <person name="Carle P."/>
            <person name="Saillard C."/>
            <person name="Carrere N."/>
            <person name="Carrere S."/>
            <person name="Duret S."/>
            <person name="Eveillard S."/>
            <person name="Gaurivaud P."/>
            <person name="Gourgues G."/>
            <person name="Gouzy J."/>
            <person name="Salar P."/>
            <person name="Verdin E."/>
            <person name="Breton M."/>
            <person name="Blanchard A."/>
            <person name="Laigret F."/>
            <person name="Bove J.M."/>
            <person name="Renaudin J."/>
            <person name="Foissac X."/>
        </authorList>
    </citation>
    <scope>NUCLEOTIDE SEQUENCE</scope>
    <source>
        <strain evidence="5">GII3-3X</strain>
    </source>
</reference>
<dbReference type="GO" id="GO:0090563">
    <property type="term" value="F:protein-phosphocysteine-sugar phosphotransferase activity"/>
    <property type="evidence" value="ECO:0007669"/>
    <property type="project" value="TreeGrafter"/>
</dbReference>
<sequence>MKGFKKYLVSKKMQGVLTWFVYPVLGSLISICLILFVIGQPIALLINVIFSGLTTLQTSNLAAILGIIIGMMCVFDLGGFF</sequence>
<evidence type="ECO:0000256" key="1">
    <source>
        <dbReference type="ARBA" id="ARBA00022448"/>
    </source>
</evidence>
<protein>
    <submittedName>
        <fullName evidence="5">Hypothetical pts system II component n-terminal and c-terminal truncated transmembrane protein</fullName>
    </submittedName>
</protein>
<evidence type="ECO:0000256" key="4">
    <source>
        <dbReference type="SAM" id="Phobius"/>
    </source>
</evidence>
<organism evidence="5">
    <name type="scientific">Spiroplasma citri</name>
    <dbReference type="NCBI Taxonomy" id="2133"/>
    <lineage>
        <taxon>Bacteria</taxon>
        <taxon>Bacillati</taxon>
        <taxon>Mycoplasmatota</taxon>
        <taxon>Mollicutes</taxon>
        <taxon>Entomoplasmatales</taxon>
        <taxon>Spiroplasmataceae</taxon>
        <taxon>Spiroplasma</taxon>
    </lineage>
</organism>
<keyword evidence="1" id="KW-0813">Transport</keyword>
<keyword evidence="4" id="KW-0472">Membrane</keyword>
<proteinExistence type="predicted"/>
<feature type="transmembrane region" description="Helical" evidence="4">
    <location>
        <begin position="20"/>
        <end position="49"/>
    </location>
</feature>
<dbReference type="PANTHER" id="PTHR30505:SF28">
    <property type="entry name" value="PTS SYSTEM 2-O-ALPHA-MANNOSYL-D-GLYCERATE-SPECIFIC EIIABC COMPONENT"/>
    <property type="match status" value="1"/>
</dbReference>
<evidence type="ECO:0000313" key="5">
    <source>
        <dbReference type="EMBL" id="CAK99699.1"/>
    </source>
</evidence>
<dbReference type="EMBL" id="AM285320">
    <property type="protein sequence ID" value="CAK99699.1"/>
    <property type="molecule type" value="Genomic_DNA"/>
</dbReference>
<accession>Q14LD1</accession>
<gene>
    <name evidence="5" type="primary">hsrA</name>
    <name evidence="5" type="ORF">SPICI19_049</name>
</gene>
<keyword evidence="2" id="KW-0762">Sugar transport</keyword>
<feature type="transmembrane region" description="Helical" evidence="4">
    <location>
        <begin position="61"/>
        <end position="80"/>
    </location>
</feature>
<dbReference type="InterPro" id="IPR050864">
    <property type="entry name" value="Bacterial_PTS_Sugar_Transport"/>
</dbReference>
<keyword evidence="4" id="KW-1133">Transmembrane helix</keyword>
<name>Q14LD1_SPICI</name>
<dbReference type="GO" id="GO:0009401">
    <property type="term" value="P:phosphoenolpyruvate-dependent sugar phosphotransferase system"/>
    <property type="evidence" value="ECO:0007669"/>
    <property type="project" value="UniProtKB-KW"/>
</dbReference>
<evidence type="ECO:0000256" key="3">
    <source>
        <dbReference type="ARBA" id="ARBA00022683"/>
    </source>
</evidence>
<dbReference type="AlphaFoldDB" id="Q14LD1"/>
<evidence type="ECO:0000256" key="2">
    <source>
        <dbReference type="ARBA" id="ARBA00022597"/>
    </source>
</evidence>